<dbReference type="InterPro" id="IPR011598">
    <property type="entry name" value="bHLH_dom"/>
</dbReference>
<evidence type="ECO:0000256" key="6">
    <source>
        <dbReference type="ARBA" id="ARBA00023242"/>
    </source>
</evidence>
<evidence type="ECO:0000256" key="4">
    <source>
        <dbReference type="ARBA" id="ARBA00023125"/>
    </source>
</evidence>
<dbReference type="PANTHER" id="PTHR23043:SF36">
    <property type="entry name" value="PROTEIN SINGLE-MINDED"/>
    <property type="match status" value="1"/>
</dbReference>
<evidence type="ECO:0000256" key="3">
    <source>
        <dbReference type="ARBA" id="ARBA00023015"/>
    </source>
</evidence>
<name>A0A7J7K3N1_BUGNE</name>
<comment type="subcellular location">
    <subcellularLocation>
        <location evidence="1">Nucleus</location>
    </subcellularLocation>
</comment>
<dbReference type="FunFam" id="3.30.450.20:FF:000047">
    <property type="entry name" value="SIM bHLH transcription factor 2"/>
    <property type="match status" value="1"/>
</dbReference>
<comment type="caution">
    <text evidence="10">The sequence shown here is derived from an EMBL/GenBank/DDBJ whole genome shotgun (WGS) entry which is preliminary data.</text>
</comment>
<evidence type="ECO:0000256" key="2">
    <source>
        <dbReference type="ARBA" id="ARBA00022737"/>
    </source>
</evidence>
<dbReference type="InterPro" id="IPR035965">
    <property type="entry name" value="PAS-like_dom_sf"/>
</dbReference>
<dbReference type="PRINTS" id="PR00785">
    <property type="entry name" value="NCTRNSLOCATR"/>
</dbReference>
<dbReference type="PROSITE" id="PS50112">
    <property type="entry name" value="PAS"/>
    <property type="match status" value="2"/>
</dbReference>
<dbReference type="InterPro" id="IPR001067">
    <property type="entry name" value="Nuc_translocat"/>
</dbReference>
<dbReference type="OrthoDB" id="6021714at2759"/>
<accession>A0A7J7K3N1</accession>
<evidence type="ECO:0000256" key="1">
    <source>
        <dbReference type="ARBA" id="ARBA00004123"/>
    </source>
</evidence>
<protein>
    <submittedName>
        <fullName evidence="10">Sim</fullName>
    </submittedName>
</protein>
<dbReference type="SMART" id="SM00086">
    <property type="entry name" value="PAC"/>
    <property type="match status" value="1"/>
</dbReference>
<evidence type="ECO:0000256" key="7">
    <source>
        <dbReference type="SAM" id="MobiDB-lite"/>
    </source>
</evidence>
<dbReference type="InterPro" id="IPR013767">
    <property type="entry name" value="PAS_fold"/>
</dbReference>
<dbReference type="InterPro" id="IPR036638">
    <property type="entry name" value="HLH_DNA-bd_sf"/>
</dbReference>
<dbReference type="Gene3D" id="4.10.280.10">
    <property type="entry name" value="Helix-loop-helix DNA-binding domain"/>
    <property type="match status" value="1"/>
</dbReference>
<dbReference type="Pfam" id="PF08447">
    <property type="entry name" value="PAS_3"/>
    <property type="match status" value="1"/>
</dbReference>
<dbReference type="InterPro" id="IPR013655">
    <property type="entry name" value="PAS_fold_3"/>
</dbReference>
<dbReference type="AlphaFoldDB" id="A0A7J7K3N1"/>
<evidence type="ECO:0000259" key="8">
    <source>
        <dbReference type="PROSITE" id="PS50112"/>
    </source>
</evidence>
<dbReference type="NCBIfam" id="TIGR00229">
    <property type="entry name" value="sensory_box"/>
    <property type="match status" value="2"/>
</dbReference>
<dbReference type="Gene3D" id="3.30.450.20">
    <property type="entry name" value="PAS domain"/>
    <property type="match status" value="2"/>
</dbReference>
<dbReference type="PANTHER" id="PTHR23043">
    <property type="entry name" value="HYPOXIA-INDUCIBLE FACTOR 1 ALPHA"/>
    <property type="match status" value="1"/>
</dbReference>
<sequence>MLTAESPISLEAFQHQVQFSCEGEIMKEKPKNAAKCRREKENAEFQELARLLPLPRAITAQLDKASIIRLSTSYLRLRQVFPHGIGKEWGFNEQCSTQNGHIDKELSSQLLQTLDGFIFVVSPDGKIMYISETASVHLGLSQVELTGNSVYDYLHPSDHDEMVNLLQAHHHHPTMSYVQNTDVEVPKSFFLRMKCVLAKRNAGLTNEGYKVIHCSGYLKIKLFGSDLAPYEGCCHNSALVAVGHSVPSCSLTEIKLYNNMFMFRASLDLKLIYLDSKVSELTGYEPQDLIEKTLYNFVHTSEMSSIRLSHQTLLFKGQVTTKYYRFMTKSGGWVWIQSYATIIHNSRSSRPHCIVSVNYVLSEFQSRDLQLHDEQLTNQRSDEGTLKIKHSRTRVRKSPYHQPTLGSCQINPPQLQTVAQHVTNDLSISPLWQPLNINKWNYSSSKGVTDYPQHYSSYLASRNQLAMQPDQSPGGSNSSCIGESSPGQHTPHTMSPSLSSHVDIMSSCYWPPRSNCIFGTAFDSSQNTPEEIYKAAYGTYYQQLAASAARTYGHIQTPSKLTDFYYTNPYSRFASSYTSPLTGP</sequence>
<feature type="region of interest" description="Disordered" evidence="7">
    <location>
        <begin position="388"/>
        <end position="409"/>
    </location>
</feature>
<reference evidence="10" key="1">
    <citation type="submission" date="2020-06" db="EMBL/GenBank/DDBJ databases">
        <title>Draft genome of Bugula neritina, a colonial animal packing powerful symbionts and potential medicines.</title>
        <authorList>
            <person name="Rayko M."/>
        </authorList>
    </citation>
    <scope>NUCLEOTIDE SEQUENCE [LARGE SCALE GENOMIC DNA]</scope>
    <source>
        <strain evidence="10">Kwan_BN1</strain>
    </source>
</reference>
<keyword evidence="3" id="KW-0805">Transcription regulation</keyword>
<evidence type="ECO:0000313" key="10">
    <source>
        <dbReference type="EMBL" id="KAF6032837.1"/>
    </source>
</evidence>
<dbReference type="GO" id="GO:0005737">
    <property type="term" value="C:cytoplasm"/>
    <property type="evidence" value="ECO:0007669"/>
    <property type="project" value="InterPro"/>
</dbReference>
<dbReference type="GO" id="GO:0005634">
    <property type="term" value="C:nucleus"/>
    <property type="evidence" value="ECO:0007669"/>
    <property type="project" value="UniProtKB-SubCell"/>
</dbReference>
<feature type="compositionally biased region" description="Basic residues" evidence="7">
    <location>
        <begin position="388"/>
        <end position="399"/>
    </location>
</feature>
<feature type="domain" description="PAS" evidence="8">
    <location>
        <begin position="262"/>
        <end position="317"/>
    </location>
</feature>
<feature type="domain" description="BHLH" evidence="9">
    <location>
        <begin position="25"/>
        <end position="78"/>
    </location>
</feature>
<dbReference type="Pfam" id="PF23171">
    <property type="entry name" value="bHLH_HIF1A"/>
    <property type="match status" value="1"/>
</dbReference>
<organism evidence="10 11">
    <name type="scientific">Bugula neritina</name>
    <name type="common">Brown bryozoan</name>
    <name type="synonym">Sertularia neritina</name>
    <dbReference type="NCBI Taxonomy" id="10212"/>
    <lineage>
        <taxon>Eukaryota</taxon>
        <taxon>Metazoa</taxon>
        <taxon>Spiralia</taxon>
        <taxon>Lophotrochozoa</taxon>
        <taxon>Bryozoa</taxon>
        <taxon>Gymnolaemata</taxon>
        <taxon>Cheilostomatida</taxon>
        <taxon>Flustrina</taxon>
        <taxon>Buguloidea</taxon>
        <taxon>Bugulidae</taxon>
        <taxon>Bugula</taxon>
    </lineage>
</organism>
<evidence type="ECO:0000256" key="5">
    <source>
        <dbReference type="ARBA" id="ARBA00023163"/>
    </source>
</evidence>
<keyword evidence="4" id="KW-0238">DNA-binding</keyword>
<dbReference type="CDD" id="cd00130">
    <property type="entry name" value="PAS"/>
    <property type="match status" value="2"/>
</dbReference>
<dbReference type="Proteomes" id="UP000593567">
    <property type="component" value="Unassembled WGS sequence"/>
</dbReference>
<dbReference type="InterPro" id="IPR001610">
    <property type="entry name" value="PAC"/>
</dbReference>
<dbReference type="SMART" id="SM00091">
    <property type="entry name" value="PAS"/>
    <property type="match status" value="2"/>
</dbReference>
<evidence type="ECO:0000313" key="11">
    <source>
        <dbReference type="Proteomes" id="UP000593567"/>
    </source>
</evidence>
<dbReference type="FunFam" id="4.10.280.10:FF:000083">
    <property type="entry name" value="Neuronal PAS domain protein 1"/>
    <property type="match status" value="1"/>
</dbReference>
<feature type="domain" description="PAS" evidence="8">
    <location>
        <begin position="103"/>
        <end position="167"/>
    </location>
</feature>
<keyword evidence="2" id="KW-0677">Repeat</keyword>
<feature type="region of interest" description="Disordered" evidence="7">
    <location>
        <begin position="466"/>
        <end position="498"/>
    </location>
</feature>
<dbReference type="InterPro" id="IPR000014">
    <property type="entry name" value="PAS"/>
</dbReference>
<dbReference type="GO" id="GO:0000981">
    <property type="term" value="F:DNA-binding transcription factor activity, RNA polymerase II-specific"/>
    <property type="evidence" value="ECO:0007669"/>
    <property type="project" value="TreeGrafter"/>
</dbReference>
<gene>
    <name evidence="10" type="ORF">EB796_008882</name>
</gene>
<keyword evidence="5" id="KW-0804">Transcription</keyword>
<evidence type="ECO:0000259" key="9">
    <source>
        <dbReference type="PROSITE" id="PS50888"/>
    </source>
</evidence>
<dbReference type="GO" id="GO:0000977">
    <property type="term" value="F:RNA polymerase II transcription regulatory region sequence-specific DNA binding"/>
    <property type="evidence" value="ECO:0007669"/>
    <property type="project" value="TreeGrafter"/>
</dbReference>
<dbReference type="Pfam" id="PF00989">
    <property type="entry name" value="PAS"/>
    <property type="match status" value="1"/>
</dbReference>
<keyword evidence="11" id="KW-1185">Reference proteome</keyword>
<dbReference type="PROSITE" id="PS50888">
    <property type="entry name" value="BHLH"/>
    <property type="match status" value="1"/>
</dbReference>
<dbReference type="GO" id="GO:0005667">
    <property type="term" value="C:transcription regulator complex"/>
    <property type="evidence" value="ECO:0007669"/>
    <property type="project" value="InterPro"/>
</dbReference>
<dbReference type="GO" id="GO:0046983">
    <property type="term" value="F:protein dimerization activity"/>
    <property type="evidence" value="ECO:0007669"/>
    <property type="project" value="InterPro"/>
</dbReference>
<dbReference type="SUPFAM" id="SSF55785">
    <property type="entry name" value="PYP-like sensor domain (PAS domain)"/>
    <property type="match status" value="2"/>
</dbReference>
<keyword evidence="6" id="KW-0539">Nucleus</keyword>
<dbReference type="EMBL" id="VXIV02001473">
    <property type="protein sequence ID" value="KAF6032837.1"/>
    <property type="molecule type" value="Genomic_DNA"/>
</dbReference>
<dbReference type="SMART" id="SM00353">
    <property type="entry name" value="HLH"/>
    <property type="match status" value="1"/>
</dbReference>
<dbReference type="SUPFAM" id="SSF47459">
    <property type="entry name" value="HLH, helix-loop-helix DNA-binding domain"/>
    <property type="match status" value="1"/>
</dbReference>
<proteinExistence type="predicted"/>